<accession>A0A9D2AF57</accession>
<dbReference type="PRINTS" id="PR00039">
    <property type="entry name" value="HTHLYSR"/>
</dbReference>
<dbReference type="AlphaFoldDB" id="A0A9D2AF57"/>
<dbReference type="InterPro" id="IPR036388">
    <property type="entry name" value="WH-like_DNA-bd_sf"/>
</dbReference>
<keyword evidence="3" id="KW-0238">DNA-binding</keyword>
<keyword evidence="2" id="KW-0805">Transcription regulation</keyword>
<dbReference type="InterPro" id="IPR005119">
    <property type="entry name" value="LysR_subst-bd"/>
</dbReference>
<evidence type="ECO:0000313" key="7">
    <source>
        <dbReference type="Proteomes" id="UP000824204"/>
    </source>
</evidence>
<dbReference type="Pfam" id="PF00126">
    <property type="entry name" value="HTH_1"/>
    <property type="match status" value="1"/>
</dbReference>
<comment type="similarity">
    <text evidence="1">Belongs to the LysR transcriptional regulatory family.</text>
</comment>
<dbReference type="FunFam" id="1.10.10.10:FF:000001">
    <property type="entry name" value="LysR family transcriptional regulator"/>
    <property type="match status" value="1"/>
</dbReference>
<dbReference type="InterPro" id="IPR000847">
    <property type="entry name" value="LysR_HTH_N"/>
</dbReference>
<feature type="domain" description="HTH lysR-type" evidence="5">
    <location>
        <begin position="1"/>
        <end position="58"/>
    </location>
</feature>
<evidence type="ECO:0000256" key="2">
    <source>
        <dbReference type="ARBA" id="ARBA00023015"/>
    </source>
</evidence>
<evidence type="ECO:0000259" key="5">
    <source>
        <dbReference type="PROSITE" id="PS50931"/>
    </source>
</evidence>
<reference evidence="6" key="1">
    <citation type="journal article" date="2021" name="PeerJ">
        <title>Extensive microbial diversity within the chicken gut microbiome revealed by metagenomics and culture.</title>
        <authorList>
            <person name="Gilroy R."/>
            <person name="Ravi A."/>
            <person name="Getino M."/>
            <person name="Pursley I."/>
            <person name="Horton D.L."/>
            <person name="Alikhan N.F."/>
            <person name="Baker D."/>
            <person name="Gharbi K."/>
            <person name="Hall N."/>
            <person name="Watson M."/>
            <person name="Adriaenssens E.M."/>
            <person name="Foster-Nyarko E."/>
            <person name="Jarju S."/>
            <person name="Secka A."/>
            <person name="Antonio M."/>
            <person name="Oren A."/>
            <person name="Chaudhuri R.R."/>
            <person name="La Ragione R."/>
            <person name="Hildebrand F."/>
            <person name="Pallen M.J."/>
        </authorList>
    </citation>
    <scope>NUCLEOTIDE SEQUENCE</scope>
    <source>
        <strain evidence="6">811</strain>
    </source>
</reference>
<comment type="caution">
    <text evidence="6">The sequence shown here is derived from an EMBL/GenBank/DDBJ whole genome shotgun (WGS) entry which is preliminary data.</text>
</comment>
<dbReference type="EMBL" id="DXFX01000029">
    <property type="protein sequence ID" value="HIX07256.1"/>
    <property type="molecule type" value="Genomic_DNA"/>
</dbReference>
<keyword evidence="4" id="KW-0804">Transcription</keyword>
<reference evidence="6" key="2">
    <citation type="submission" date="2021-04" db="EMBL/GenBank/DDBJ databases">
        <authorList>
            <person name="Gilroy R."/>
        </authorList>
    </citation>
    <scope>NUCLEOTIDE SEQUENCE</scope>
    <source>
        <strain evidence="6">811</strain>
    </source>
</reference>
<gene>
    <name evidence="6" type="ORF">H9741_02160</name>
</gene>
<protein>
    <submittedName>
        <fullName evidence="6">LysR family transcriptional regulator</fullName>
    </submittedName>
</protein>
<dbReference type="Pfam" id="PF03466">
    <property type="entry name" value="LysR_substrate"/>
    <property type="match status" value="1"/>
</dbReference>
<dbReference type="InterPro" id="IPR036390">
    <property type="entry name" value="WH_DNA-bd_sf"/>
</dbReference>
<name>A0A9D2AF57_9FIRM</name>
<dbReference type="PANTHER" id="PTHR30126:SF40">
    <property type="entry name" value="HTH-TYPE TRANSCRIPTIONAL REGULATOR GLTR"/>
    <property type="match status" value="1"/>
</dbReference>
<dbReference type="Gene3D" id="1.10.10.10">
    <property type="entry name" value="Winged helix-like DNA-binding domain superfamily/Winged helix DNA-binding domain"/>
    <property type="match status" value="1"/>
</dbReference>
<dbReference type="GO" id="GO:0000976">
    <property type="term" value="F:transcription cis-regulatory region binding"/>
    <property type="evidence" value="ECO:0007669"/>
    <property type="project" value="TreeGrafter"/>
</dbReference>
<dbReference type="GO" id="GO:0003700">
    <property type="term" value="F:DNA-binding transcription factor activity"/>
    <property type="evidence" value="ECO:0007669"/>
    <property type="project" value="InterPro"/>
</dbReference>
<dbReference type="PROSITE" id="PS50931">
    <property type="entry name" value="HTH_LYSR"/>
    <property type="match status" value="1"/>
</dbReference>
<dbReference type="Gene3D" id="3.40.190.290">
    <property type="match status" value="1"/>
</dbReference>
<dbReference type="Proteomes" id="UP000824204">
    <property type="component" value="Unassembled WGS sequence"/>
</dbReference>
<evidence type="ECO:0000256" key="3">
    <source>
        <dbReference type="ARBA" id="ARBA00023125"/>
    </source>
</evidence>
<dbReference type="CDD" id="cd05466">
    <property type="entry name" value="PBP2_LTTR_substrate"/>
    <property type="match status" value="1"/>
</dbReference>
<sequence>MLSNKLYTFLEVAESASASVAAKKLNLTQPAVSQQLRALEQELGTKLYVRSEKGIILTNTGEIAFKYANRIANLYKSMQEELKNEKSQSHKLVIGVTQTIEFSIVSEILAEFCTQNKGTHIKIISDTIKNLYTKLKLYEVDLIIVNGNASLDNRFNRILLSTDYLVYVVGKDDPLANKSMISMSKLREQSLILRTKGSSTRELFEACLESLNDNIMNYNVIMEVDNIATIKSLVANGFGSSVLSHSVCTQEIKKGKLVVVPIENLSIVREINIVYHKDFEYTDQIDQIRSIYTSRMSSGL</sequence>
<evidence type="ECO:0000256" key="1">
    <source>
        <dbReference type="ARBA" id="ARBA00009437"/>
    </source>
</evidence>
<dbReference type="SUPFAM" id="SSF53850">
    <property type="entry name" value="Periplasmic binding protein-like II"/>
    <property type="match status" value="1"/>
</dbReference>
<organism evidence="6 7">
    <name type="scientific">Candidatus Borkfalkia faecipullorum</name>
    <dbReference type="NCBI Taxonomy" id="2838510"/>
    <lineage>
        <taxon>Bacteria</taxon>
        <taxon>Bacillati</taxon>
        <taxon>Bacillota</taxon>
        <taxon>Clostridia</taxon>
        <taxon>Christensenellales</taxon>
        <taxon>Christensenellaceae</taxon>
        <taxon>Candidatus Borkfalkia</taxon>
    </lineage>
</organism>
<dbReference type="PANTHER" id="PTHR30126">
    <property type="entry name" value="HTH-TYPE TRANSCRIPTIONAL REGULATOR"/>
    <property type="match status" value="1"/>
</dbReference>
<evidence type="ECO:0000313" key="6">
    <source>
        <dbReference type="EMBL" id="HIX07256.1"/>
    </source>
</evidence>
<proteinExistence type="inferred from homology"/>
<evidence type="ECO:0000256" key="4">
    <source>
        <dbReference type="ARBA" id="ARBA00023163"/>
    </source>
</evidence>
<dbReference type="SUPFAM" id="SSF46785">
    <property type="entry name" value="Winged helix' DNA-binding domain"/>
    <property type="match status" value="1"/>
</dbReference>